<dbReference type="SUPFAM" id="SSF51998">
    <property type="entry name" value="PFL-like glycyl radical enzymes"/>
    <property type="match status" value="1"/>
</dbReference>
<dbReference type="GO" id="GO:0005829">
    <property type="term" value="C:cytosol"/>
    <property type="evidence" value="ECO:0007669"/>
    <property type="project" value="TreeGrafter"/>
</dbReference>
<keyword evidence="7" id="KW-1185">Reference proteome</keyword>
<feature type="modified residue" description="Glycine radical" evidence="3">
    <location>
        <position position="773"/>
    </location>
</feature>
<keyword evidence="1 3" id="KW-0556">Organic radical</keyword>
<gene>
    <name evidence="6" type="ORF">IV49_GL001290</name>
</gene>
<dbReference type="PROSITE" id="PS51149">
    <property type="entry name" value="GLY_RADICAL_2"/>
    <property type="match status" value="1"/>
</dbReference>
<evidence type="ECO:0000313" key="6">
    <source>
        <dbReference type="EMBL" id="KRN47999.1"/>
    </source>
</evidence>
<feature type="domain" description="Glycine radical" evidence="4">
    <location>
        <begin position="676"/>
        <end position="797"/>
    </location>
</feature>
<dbReference type="InterPro" id="IPR004184">
    <property type="entry name" value="PFL_dom"/>
</dbReference>
<dbReference type="PANTHER" id="PTHR43641:SF2">
    <property type="entry name" value="DEHYDRATASE YBIW-RELATED"/>
    <property type="match status" value="1"/>
</dbReference>
<keyword evidence="2" id="KW-0456">Lyase</keyword>
<proteinExistence type="predicted"/>
<dbReference type="AlphaFoldDB" id="A0A0R2H5D7"/>
<dbReference type="RefSeq" id="WP_031589681.1">
    <property type="nucleotide sequence ID" value="NZ_JNKN01000034.1"/>
</dbReference>
<feature type="domain" description="PFL" evidence="5">
    <location>
        <begin position="10"/>
        <end position="669"/>
    </location>
</feature>
<dbReference type="Pfam" id="PF02901">
    <property type="entry name" value="PFL-like"/>
    <property type="match status" value="1"/>
</dbReference>
<dbReference type="PROSITE" id="PS51554">
    <property type="entry name" value="PFL"/>
    <property type="match status" value="1"/>
</dbReference>
<dbReference type="CDD" id="cd01677">
    <property type="entry name" value="PFL2_DhaB_BssA"/>
    <property type="match status" value="1"/>
</dbReference>
<dbReference type="PATRIC" id="fig|1410657.5.peg.1332"/>
<evidence type="ECO:0000259" key="5">
    <source>
        <dbReference type="PROSITE" id="PS51554"/>
    </source>
</evidence>
<comment type="caution">
    <text evidence="6">The sequence shown here is derived from an EMBL/GenBank/DDBJ whole genome shotgun (WGS) entry which is preliminary data.</text>
</comment>
<protein>
    <submittedName>
        <fullName evidence="6">Formate acetyltransferase</fullName>
    </submittedName>
</protein>
<dbReference type="FunFam" id="3.20.70.20:FF:000008">
    <property type="entry name" value="Hypothetical formate acetyltransferase 3"/>
    <property type="match status" value="1"/>
</dbReference>
<dbReference type="PROSITE" id="PS00850">
    <property type="entry name" value="GLY_RADICAL_1"/>
    <property type="match status" value="1"/>
</dbReference>
<dbReference type="GO" id="GO:0016829">
    <property type="term" value="F:lyase activity"/>
    <property type="evidence" value="ECO:0007669"/>
    <property type="project" value="UniProtKB-KW"/>
</dbReference>
<name>A0A0R2H5D7_9FIRM</name>
<dbReference type="Proteomes" id="UP000051841">
    <property type="component" value="Unassembled WGS sequence"/>
</dbReference>
<reference evidence="6 7" key="1">
    <citation type="journal article" date="2015" name="Genome Announc.">
        <title>Expanding the biotechnology potential of lactobacilli through comparative genomics of 213 strains and associated genera.</title>
        <authorList>
            <person name="Sun Z."/>
            <person name="Harris H.M."/>
            <person name="McCann A."/>
            <person name="Guo C."/>
            <person name="Argimon S."/>
            <person name="Zhang W."/>
            <person name="Yang X."/>
            <person name="Jeffery I.B."/>
            <person name="Cooney J.C."/>
            <person name="Kagawa T.F."/>
            <person name="Liu W."/>
            <person name="Song Y."/>
            <person name="Salvetti E."/>
            <person name="Wrobel A."/>
            <person name="Rasinkangas P."/>
            <person name="Parkhill J."/>
            <person name="Rea M.C."/>
            <person name="O'Sullivan O."/>
            <person name="Ritari J."/>
            <person name="Douillard F.P."/>
            <person name="Paul Ross R."/>
            <person name="Yang R."/>
            <person name="Briner A.E."/>
            <person name="Felis G.E."/>
            <person name="de Vos W.M."/>
            <person name="Barrangou R."/>
            <person name="Klaenhammer T.R."/>
            <person name="Caufield P.W."/>
            <person name="Cui Y."/>
            <person name="Zhang H."/>
            <person name="O'Toole P.W."/>
        </authorList>
    </citation>
    <scope>NUCLEOTIDE SEQUENCE [LARGE SCALE GENOMIC DNA]</scope>
    <source>
        <strain evidence="6 7">DSM 20405</strain>
    </source>
</reference>
<evidence type="ECO:0000256" key="2">
    <source>
        <dbReference type="ARBA" id="ARBA00023239"/>
    </source>
</evidence>
<dbReference type="InterPro" id="IPR051215">
    <property type="entry name" value="GRE"/>
</dbReference>
<keyword evidence="6" id="KW-0808">Transferase</keyword>
<dbReference type="Pfam" id="PF01228">
    <property type="entry name" value="Gly_radical"/>
    <property type="match status" value="1"/>
</dbReference>
<dbReference type="Gene3D" id="3.20.70.20">
    <property type="match status" value="1"/>
</dbReference>
<sequence length="797" mass="90311">MKAHFGTLSDRMQHFRNEVLNELPYIDSQRAMLVTEVYKNNRHQPPVMKRALMLKHILENMDIYIEDDTLIVGNQATKNCNAPIFPEYTMGFVIDELDLFEKRDGDVFYITEDTKKDLLSIKDFWDHNNLRARGEALLPEEVSVFMETGFFGMEGKLNAGDAHLAVNYKRVLSEGLIGYENRVRSLNNALDLTDPDSIDKRVFYNAVLIVIEAVKTFANRYSVLARTLAESANEKRKKELLEISRICEKVPYHKAESFKEAIQSVWFIQLILQIESNGHSLSYGRFDQYMYSYFINDNISKEEVLEYLNNLWIKTLTINKVRSQSHTYSSAGSPMYQNVTIGGQTPEGQDAVNELSFIVLQSVAQTRLTQPNLTVRYHKNINPDFFDECIEVMKLGFGMPALNNDEIIIPSFIEKGVKKDDAYDYSAIGCVETAVPGKWGYRCTGMSYMNFPRILLCAMNNGVDLTTGKRFTKGYGYFKDMTSYEELMKAWDGCVRELTRYSVIVENAIDKASERDVPDILCSALTEDCIGRGKTIKEGGAIYDFISGLQVGIANMANSLAAIKTLVFDEKRITPTQLWDALLDDFSSEENKKIQDMLINEAPKYGNDNDEVDMLVVEAYDSYLDEMKKYPSTRYNRGPIGGIRYGGTSSISANVGQGMGTMATPDGRHAHDPLAEGCSPAHNTDKQGPTAVFKSVSKLKTNEITGGVLLNQKMTPTMLSTEENKKKLELLIRTYFNRLHGYHVQYNIVSKETLIDAQRHPEKHKDLIVRVAGYSAFFNVLSKATQDDIINRTEQSL</sequence>
<dbReference type="GO" id="GO:0016740">
    <property type="term" value="F:transferase activity"/>
    <property type="evidence" value="ECO:0007669"/>
    <property type="project" value="UniProtKB-KW"/>
</dbReference>
<dbReference type="PANTHER" id="PTHR43641">
    <property type="entry name" value="FORMATE ACETYLTRANSFERASE 3-RELATED"/>
    <property type="match status" value="1"/>
</dbReference>
<dbReference type="EMBL" id="JQBL01000032">
    <property type="protein sequence ID" value="KRN47999.1"/>
    <property type="molecule type" value="Genomic_DNA"/>
</dbReference>
<evidence type="ECO:0000313" key="7">
    <source>
        <dbReference type="Proteomes" id="UP000051841"/>
    </source>
</evidence>
<dbReference type="NCBIfam" id="TIGR01774">
    <property type="entry name" value="PFL2-3"/>
    <property type="match status" value="1"/>
</dbReference>
<organism evidence="6 7">
    <name type="scientific">Kandleria vitulina DSM 20405</name>
    <dbReference type="NCBI Taxonomy" id="1410657"/>
    <lineage>
        <taxon>Bacteria</taxon>
        <taxon>Bacillati</taxon>
        <taxon>Bacillota</taxon>
        <taxon>Erysipelotrichia</taxon>
        <taxon>Erysipelotrichales</taxon>
        <taxon>Coprobacillaceae</taxon>
        <taxon>Kandleria</taxon>
    </lineage>
</organism>
<dbReference type="InterPro" id="IPR001150">
    <property type="entry name" value="Gly_radical"/>
</dbReference>
<dbReference type="InterPro" id="IPR010098">
    <property type="entry name" value="PFL2/GDeHydtase_fam"/>
</dbReference>
<evidence type="ECO:0000256" key="3">
    <source>
        <dbReference type="PROSITE-ProRule" id="PRU00493"/>
    </source>
</evidence>
<accession>A0A0R2H5D7</accession>
<evidence type="ECO:0000259" key="4">
    <source>
        <dbReference type="PROSITE" id="PS51149"/>
    </source>
</evidence>
<dbReference type="InterPro" id="IPR019777">
    <property type="entry name" value="Form_AcTrfase_GR_CS"/>
</dbReference>
<evidence type="ECO:0000256" key="1">
    <source>
        <dbReference type="ARBA" id="ARBA00022818"/>
    </source>
</evidence>